<name>A0AA40EZK9_9PEZI</name>
<organism evidence="2 3">
    <name type="scientific">Apiosordaria backusii</name>
    <dbReference type="NCBI Taxonomy" id="314023"/>
    <lineage>
        <taxon>Eukaryota</taxon>
        <taxon>Fungi</taxon>
        <taxon>Dikarya</taxon>
        <taxon>Ascomycota</taxon>
        <taxon>Pezizomycotina</taxon>
        <taxon>Sordariomycetes</taxon>
        <taxon>Sordariomycetidae</taxon>
        <taxon>Sordariales</taxon>
        <taxon>Lasiosphaeriaceae</taxon>
        <taxon>Apiosordaria</taxon>
    </lineage>
</organism>
<keyword evidence="1" id="KW-0732">Signal</keyword>
<evidence type="ECO:0000256" key="1">
    <source>
        <dbReference type="SAM" id="SignalP"/>
    </source>
</evidence>
<evidence type="ECO:0000313" key="2">
    <source>
        <dbReference type="EMBL" id="KAK0748237.1"/>
    </source>
</evidence>
<proteinExistence type="predicted"/>
<reference evidence="2" key="1">
    <citation type="submission" date="2023-06" db="EMBL/GenBank/DDBJ databases">
        <title>Genome-scale phylogeny and comparative genomics of the fungal order Sordariales.</title>
        <authorList>
            <consortium name="Lawrence Berkeley National Laboratory"/>
            <person name="Hensen N."/>
            <person name="Bonometti L."/>
            <person name="Westerberg I."/>
            <person name="Brannstrom I.O."/>
            <person name="Guillou S."/>
            <person name="Cros-Aarteil S."/>
            <person name="Calhoun S."/>
            <person name="Haridas S."/>
            <person name="Kuo A."/>
            <person name="Mondo S."/>
            <person name="Pangilinan J."/>
            <person name="Riley R."/>
            <person name="Labutti K."/>
            <person name="Andreopoulos B."/>
            <person name="Lipzen A."/>
            <person name="Chen C."/>
            <person name="Yanf M."/>
            <person name="Daum C."/>
            <person name="Ng V."/>
            <person name="Clum A."/>
            <person name="Steindorff A."/>
            <person name="Ohm R."/>
            <person name="Martin F."/>
            <person name="Silar P."/>
            <person name="Natvig D."/>
            <person name="Lalanne C."/>
            <person name="Gautier V."/>
            <person name="Ament-Velasquez S.L."/>
            <person name="Kruys A."/>
            <person name="Hutchinson M.I."/>
            <person name="Powell A.J."/>
            <person name="Barry K."/>
            <person name="Miller A.N."/>
            <person name="Grigoriev I.V."/>
            <person name="Debuchy R."/>
            <person name="Gladieux P."/>
            <person name="Thoren M.H."/>
            <person name="Johannesson H."/>
        </authorList>
    </citation>
    <scope>NUCLEOTIDE SEQUENCE</scope>
    <source>
        <strain evidence="2">CBS 540.89</strain>
    </source>
</reference>
<protein>
    <submittedName>
        <fullName evidence="2">Uncharacterized protein</fullName>
    </submittedName>
</protein>
<evidence type="ECO:0000313" key="3">
    <source>
        <dbReference type="Proteomes" id="UP001172159"/>
    </source>
</evidence>
<accession>A0AA40EZK9</accession>
<sequence length="186" mass="20389">MMVPVFSATLVAAILPLVATLPALSALTAYTIPPAAIKSAMEADSDCIFPVGFNITNFKVFTPAPGNNRSQILSFDFFDDSTSISTSCAFNETSKNVAPFDFTPRYPCDDYRITFIWNNQTQGLSMIEKVCPDVLTTPMEASGWVGTNDTLRCLETSQNNTYGPGLDCISFNKYVAKYTSMQPTPW</sequence>
<dbReference type="Proteomes" id="UP001172159">
    <property type="component" value="Unassembled WGS sequence"/>
</dbReference>
<feature type="chain" id="PRO_5041350252" evidence="1">
    <location>
        <begin position="21"/>
        <end position="186"/>
    </location>
</feature>
<dbReference type="AlphaFoldDB" id="A0AA40EZK9"/>
<keyword evidence="3" id="KW-1185">Reference proteome</keyword>
<feature type="signal peptide" evidence="1">
    <location>
        <begin position="1"/>
        <end position="20"/>
    </location>
</feature>
<gene>
    <name evidence="2" type="ORF">B0T21DRAFT_380118</name>
</gene>
<comment type="caution">
    <text evidence="2">The sequence shown here is derived from an EMBL/GenBank/DDBJ whole genome shotgun (WGS) entry which is preliminary data.</text>
</comment>
<dbReference type="EMBL" id="JAUKTV010000001">
    <property type="protein sequence ID" value="KAK0748237.1"/>
    <property type="molecule type" value="Genomic_DNA"/>
</dbReference>